<sequence length="177" mass="20079">MENINLPPTNNPPVLPTALRAKVVQDLNELHEISAYIDSRLEIIDQFLDGLTQPSNEIYIDDLEPDDESVDTPLVSPFLDSDDDSDDGEVLNEKFAAYFDPFLPMNIITHKAYNTIMVDGLECTWRNLVAIIKDVYVFVGSFTYITDFVVLKDIGEFIISDMTNVVMRKPFRAVTQL</sequence>
<comment type="caution">
    <text evidence="1">The sequence shown here is derived from an EMBL/GenBank/DDBJ whole genome shotgun (WGS) entry which is preliminary data.</text>
</comment>
<evidence type="ECO:0000313" key="2">
    <source>
        <dbReference type="Proteomes" id="UP001151760"/>
    </source>
</evidence>
<organism evidence="1 2">
    <name type="scientific">Tanacetum coccineum</name>
    <dbReference type="NCBI Taxonomy" id="301880"/>
    <lineage>
        <taxon>Eukaryota</taxon>
        <taxon>Viridiplantae</taxon>
        <taxon>Streptophyta</taxon>
        <taxon>Embryophyta</taxon>
        <taxon>Tracheophyta</taxon>
        <taxon>Spermatophyta</taxon>
        <taxon>Magnoliopsida</taxon>
        <taxon>eudicotyledons</taxon>
        <taxon>Gunneridae</taxon>
        <taxon>Pentapetalae</taxon>
        <taxon>asterids</taxon>
        <taxon>campanulids</taxon>
        <taxon>Asterales</taxon>
        <taxon>Asteraceae</taxon>
        <taxon>Asteroideae</taxon>
        <taxon>Anthemideae</taxon>
        <taxon>Anthemidinae</taxon>
        <taxon>Tanacetum</taxon>
    </lineage>
</organism>
<gene>
    <name evidence="1" type="ORF">Tco_0773460</name>
</gene>
<proteinExistence type="predicted"/>
<accession>A0ABQ4ZKY4</accession>
<name>A0ABQ4ZKY4_9ASTR</name>
<dbReference type="EMBL" id="BQNB010011458">
    <property type="protein sequence ID" value="GJS90824.1"/>
    <property type="molecule type" value="Genomic_DNA"/>
</dbReference>
<keyword evidence="2" id="KW-1185">Reference proteome</keyword>
<dbReference type="Proteomes" id="UP001151760">
    <property type="component" value="Unassembled WGS sequence"/>
</dbReference>
<reference evidence="1" key="2">
    <citation type="submission" date="2022-01" db="EMBL/GenBank/DDBJ databases">
        <authorList>
            <person name="Yamashiro T."/>
            <person name="Shiraishi A."/>
            <person name="Satake H."/>
            <person name="Nakayama K."/>
        </authorList>
    </citation>
    <scope>NUCLEOTIDE SEQUENCE</scope>
</reference>
<evidence type="ECO:0000313" key="1">
    <source>
        <dbReference type="EMBL" id="GJS90824.1"/>
    </source>
</evidence>
<protein>
    <submittedName>
        <fullName evidence="1">Uncharacterized protein</fullName>
    </submittedName>
</protein>
<reference evidence="1" key="1">
    <citation type="journal article" date="2022" name="Int. J. Mol. Sci.">
        <title>Draft Genome of Tanacetum Coccineum: Genomic Comparison of Closely Related Tanacetum-Family Plants.</title>
        <authorList>
            <person name="Yamashiro T."/>
            <person name="Shiraishi A."/>
            <person name="Nakayama K."/>
            <person name="Satake H."/>
        </authorList>
    </citation>
    <scope>NUCLEOTIDE SEQUENCE</scope>
</reference>